<accession>A0ABV8JBM6</accession>
<keyword evidence="2" id="KW-1185">Reference proteome</keyword>
<dbReference type="EMBL" id="JBHSAP010000001">
    <property type="protein sequence ID" value="MFC4075220.1"/>
    <property type="molecule type" value="Genomic_DNA"/>
</dbReference>
<comment type="caution">
    <text evidence="1">The sequence shown here is derived from an EMBL/GenBank/DDBJ whole genome shotgun (WGS) entry which is preliminary data.</text>
</comment>
<evidence type="ECO:0000313" key="2">
    <source>
        <dbReference type="Proteomes" id="UP001595843"/>
    </source>
</evidence>
<organism evidence="1 2">
    <name type="scientific">Salinithrix halophila</name>
    <dbReference type="NCBI Taxonomy" id="1485204"/>
    <lineage>
        <taxon>Bacteria</taxon>
        <taxon>Bacillati</taxon>
        <taxon>Bacillota</taxon>
        <taxon>Bacilli</taxon>
        <taxon>Bacillales</taxon>
        <taxon>Thermoactinomycetaceae</taxon>
        <taxon>Salinithrix</taxon>
    </lineage>
</organism>
<proteinExistence type="predicted"/>
<dbReference type="RefSeq" id="WP_380700930.1">
    <property type="nucleotide sequence ID" value="NZ_JBHSAP010000001.1"/>
</dbReference>
<sequence>MSRIKIDMAAPIQEFEIGGKVYKLDYSDDKLKQYHAASNKFINDYDEALKMDVEKMSEKEQKAAEEKYTQSVKDTVDLLFGSGSFDMIYEDCGRSMFNVGKVLEAVYSFIGDKLGVEKTQKKKKYTRK</sequence>
<dbReference type="Proteomes" id="UP001595843">
    <property type="component" value="Unassembled WGS sequence"/>
</dbReference>
<evidence type="ECO:0000313" key="1">
    <source>
        <dbReference type="EMBL" id="MFC4075220.1"/>
    </source>
</evidence>
<evidence type="ECO:0008006" key="3">
    <source>
        <dbReference type="Google" id="ProtNLM"/>
    </source>
</evidence>
<reference evidence="2" key="1">
    <citation type="journal article" date="2019" name="Int. J. Syst. Evol. Microbiol.">
        <title>The Global Catalogue of Microorganisms (GCM) 10K type strain sequencing project: providing services to taxonomists for standard genome sequencing and annotation.</title>
        <authorList>
            <consortium name="The Broad Institute Genomics Platform"/>
            <consortium name="The Broad Institute Genome Sequencing Center for Infectious Disease"/>
            <person name="Wu L."/>
            <person name="Ma J."/>
        </authorList>
    </citation>
    <scope>NUCLEOTIDE SEQUENCE [LARGE SCALE GENOMIC DNA]</scope>
    <source>
        <strain evidence="2">IBRC-M 10813</strain>
    </source>
</reference>
<protein>
    <recommendedName>
        <fullName evidence="3">Phage protein</fullName>
    </recommendedName>
</protein>
<gene>
    <name evidence="1" type="ORF">ACFOUO_00075</name>
</gene>
<name>A0ABV8JBM6_9BACL</name>